<feature type="domain" description="Topoisomerase 6 subunit A/Spo11 TOPRIM" evidence="14">
    <location>
        <begin position="227"/>
        <end position="398"/>
    </location>
</feature>
<organism evidence="15 16">
    <name type="scientific">Polyodon spathula</name>
    <name type="common">North American paddlefish</name>
    <name type="synonym">Squalus spathula</name>
    <dbReference type="NCBI Taxonomy" id="7913"/>
    <lineage>
        <taxon>Eukaryota</taxon>
        <taxon>Metazoa</taxon>
        <taxon>Chordata</taxon>
        <taxon>Craniata</taxon>
        <taxon>Vertebrata</taxon>
        <taxon>Euteleostomi</taxon>
        <taxon>Actinopterygii</taxon>
        <taxon>Chondrostei</taxon>
        <taxon>Acipenseriformes</taxon>
        <taxon>Polyodontidae</taxon>
        <taxon>Polyodon</taxon>
    </lineage>
</organism>
<dbReference type="CDD" id="cd00223">
    <property type="entry name" value="TOPRIM_TopoIIB_SPO"/>
    <property type="match status" value="1"/>
</dbReference>
<dbReference type="Proteomes" id="UP001166093">
    <property type="component" value="Unassembled WGS sequence"/>
</dbReference>
<comment type="subcellular location">
    <subcellularLocation>
        <location evidence="3">Nucleus</location>
    </subcellularLocation>
</comment>
<evidence type="ECO:0000256" key="6">
    <source>
        <dbReference type="ARBA" id="ARBA00022723"/>
    </source>
</evidence>
<feature type="region of interest" description="Disordered" evidence="12">
    <location>
        <begin position="1"/>
        <end position="20"/>
    </location>
</feature>
<comment type="caution">
    <text evidence="15">The sequence shown here is derived from an EMBL/GenBank/DDBJ whole genome shotgun (WGS) entry which is preliminary data.</text>
</comment>
<dbReference type="Pfam" id="PF04406">
    <property type="entry name" value="TP6A_N"/>
    <property type="match status" value="1"/>
</dbReference>
<evidence type="ECO:0000256" key="3">
    <source>
        <dbReference type="ARBA" id="ARBA00004123"/>
    </source>
</evidence>
<feature type="domain" description="Spo11/DNA topoisomerase VI subunit A N-terminal" evidence="13">
    <location>
        <begin position="137"/>
        <end position="176"/>
    </location>
</feature>
<evidence type="ECO:0000256" key="8">
    <source>
        <dbReference type="ARBA" id="ARBA00023029"/>
    </source>
</evidence>
<feature type="non-terminal residue" evidence="15">
    <location>
        <position position="404"/>
    </location>
</feature>
<keyword evidence="16" id="KW-1185">Reference proteome</keyword>
<dbReference type="EC" id="5.6.2.2" evidence="5"/>
<evidence type="ECO:0000313" key="16">
    <source>
        <dbReference type="Proteomes" id="UP001166093"/>
    </source>
</evidence>
<dbReference type="PRINTS" id="PR01550">
    <property type="entry name" value="TOP6AFAMILY"/>
</dbReference>
<dbReference type="SUPFAM" id="SSF56726">
    <property type="entry name" value="DNA topoisomerase IV, alpha subunit"/>
    <property type="match status" value="1"/>
</dbReference>
<dbReference type="InterPro" id="IPR036388">
    <property type="entry name" value="WH-like_DNA-bd_sf"/>
</dbReference>
<comment type="similarity">
    <text evidence="4">Belongs to the TOP6A family.</text>
</comment>
<protein>
    <recommendedName>
        <fullName evidence="5">DNA topoisomerase (ATP-hydrolyzing)</fullName>
        <ecNumber evidence="5">5.6.2.2</ecNumber>
    </recommendedName>
</protein>
<dbReference type="PANTHER" id="PTHR10848:SF0">
    <property type="entry name" value="MEIOTIC RECOMBINATION PROTEIN SPO11"/>
    <property type="match status" value="1"/>
</dbReference>
<evidence type="ECO:0000313" key="15">
    <source>
        <dbReference type="EMBL" id="MBN3276492.1"/>
    </source>
</evidence>
<evidence type="ECO:0000259" key="13">
    <source>
        <dbReference type="Pfam" id="PF04406"/>
    </source>
</evidence>
<evidence type="ECO:0000256" key="2">
    <source>
        <dbReference type="ARBA" id="ARBA00001946"/>
    </source>
</evidence>
<keyword evidence="8" id="KW-0799">Topoisomerase</keyword>
<evidence type="ECO:0000256" key="1">
    <source>
        <dbReference type="ARBA" id="ARBA00000185"/>
    </source>
</evidence>
<evidence type="ECO:0000256" key="5">
    <source>
        <dbReference type="ARBA" id="ARBA00012895"/>
    </source>
</evidence>
<dbReference type="InterPro" id="IPR036078">
    <property type="entry name" value="Spo11/TopoVI_A_sf"/>
</dbReference>
<dbReference type="InterPro" id="IPR002815">
    <property type="entry name" value="Spo11/TopoVI_A"/>
</dbReference>
<evidence type="ECO:0000256" key="12">
    <source>
        <dbReference type="SAM" id="MobiDB-lite"/>
    </source>
</evidence>
<evidence type="ECO:0000256" key="11">
    <source>
        <dbReference type="ARBA" id="ARBA00023242"/>
    </source>
</evidence>
<dbReference type="PANTHER" id="PTHR10848">
    <property type="entry name" value="MEIOTIC RECOMBINATION PROTEIN SPO11"/>
    <property type="match status" value="1"/>
</dbReference>
<dbReference type="PRINTS" id="PR01551">
    <property type="entry name" value="SPO11HOMOLOG"/>
</dbReference>
<evidence type="ECO:0000256" key="9">
    <source>
        <dbReference type="ARBA" id="ARBA00023125"/>
    </source>
</evidence>
<dbReference type="Gene3D" id="1.10.10.10">
    <property type="entry name" value="Winged helix-like DNA-binding domain superfamily/Winged helix DNA-binding domain"/>
    <property type="match status" value="1"/>
</dbReference>
<comment type="catalytic activity">
    <reaction evidence="1">
        <text>ATP-dependent breakage, passage and rejoining of double-stranded DNA.</text>
        <dbReference type="EC" id="5.6.2.2"/>
    </reaction>
</comment>
<evidence type="ECO:0000259" key="14">
    <source>
        <dbReference type="Pfam" id="PF21180"/>
    </source>
</evidence>
<keyword evidence="11" id="KW-0539">Nucleus</keyword>
<dbReference type="EMBL" id="JAAWVQ010060292">
    <property type="protein sequence ID" value="MBN3276492.1"/>
    <property type="molecule type" value="Genomic_DNA"/>
</dbReference>
<feature type="non-terminal residue" evidence="15">
    <location>
        <position position="1"/>
    </location>
</feature>
<dbReference type="InterPro" id="IPR013048">
    <property type="entry name" value="Meiotic_Spo11"/>
</dbReference>
<dbReference type="InterPro" id="IPR034136">
    <property type="entry name" value="TOPRIM_Topo6A/Spo11"/>
</dbReference>
<keyword evidence="10" id="KW-0413">Isomerase</keyword>
<evidence type="ECO:0000256" key="4">
    <source>
        <dbReference type="ARBA" id="ARBA00006559"/>
    </source>
</evidence>
<dbReference type="InterPro" id="IPR013049">
    <property type="entry name" value="Spo11/TopoVI_A_N"/>
</dbReference>
<proteinExistence type="inferred from homology"/>
<keyword evidence="6" id="KW-0479">Metal-binding</keyword>
<keyword evidence="9" id="KW-0238">DNA-binding</keyword>
<comment type="cofactor">
    <cofactor evidence="2">
        <name>Mg(2+)</name>
        <dbReference type="ChEBI" id="CHEBI:18420"/>
    </cofactor>
</comment>
<feature type="compositionally biased region" description="Polar residues" evidence="12">
    <location>
        <begin position="1"/>
        <end position="13"/>
    </location>
</feature>
<dbReference type="Gene3D" id="3.40.1360.10">
    <property type="match status" value="1"/>
</dbReference>
<evidence type="ECO:0000256" key="7">
    <source>
        <dbReference type="ARBA" id="ARBA00022842"/>
    </source>
</evidence>
<dbReference type="Pfam" id="PF21180">
    <property type="entry name" value="TOP6A-Spo11_Toprim"/>
    <property type="match status" value="1"/>
</dbReference>
<sequence length="404" mass="44945">MQQRSGKNPQWSHAPQIESKEHRSAAAMGTCYWKDLNVTALASGVILDASAVGAHRAGEARGLMQADCPPITITGLANIFENPKARGALTLQNTSLQWVPAHVDVLKSIEEVILDIVLQLSQGKAPALSFHKRTQWSNIRDIYYNDTQLFGSQRSLDLIIIDISCMLKVPRRSLHVLATSKGLIAGDLCFTEEDGTRVNCSSNSTDISVENVAQYLNSEDVSSAAQFLLIVEKDATFQRLLDDEFCIKLAPCIIITGKGVPDLNTRLMVRKLWDSLHIPIFALVDADPHGIEIMCIYKYGSVSMSFDARSLTVPAVMWLGLLPSDMERLNVPKEVLIPLTKRDLSKLNSLQKRPYISCQSLWKKEMEIMAKCNMKAELQSLTALAPDYLTRVYLPNKLQFGGWI</sequence>
<name>A0ABS2XQA8_POLSP</name>
<keyword evidence="7" id="KW-0460">Magnesium</keyword>
<reference evidence="15" key="1">
    <citation type="journal article" date="2021" name="Cell">
        <title>Tracing the genetic footprints of vertebrate landing in non-teleost ray-finned fishes.</title>
        <authorList>
            <person name="Bi X."/>
            <person name="Wang K."/>
            <person name="Yang L."/>
            <person name="Pan H."/>
            <person name="Jiang H."/>
            <person name="Wei Q."/>
            <person name="Fang M."/>
            <person name="Yu H."/>
            <person name="Zhu C."/>
            <person name="Cai Y."/>
            <person name="He Y."/>
            <person name="Gan X."/>
            <person name="Zeng H."/>
            <person name="Yu D."/>
            <person name="Zhu Y."/>
            <person name="Jiang H."/>
            <person name="Qiu Q."/>
            <person name="Yang H."/>
            <person name="Zhang Y.E."/>
            <person name="Wang W."/>
            <person name="Zhu M."/>
            <person name="He S."/>
            <person name="Zhang G."/>
        </authorList>
    </citation>
    <scope>NUCLEOTIDE SEQUENCE</scope>
    <source>
        <strain evidence="15">Pddl_001</strain>
    </source>
</reference>
<gene>
    <name evidence="15" type="primary">Spo11</name>
    <name evidence="15" type="ORF">GTO93_0006494</name>
</gene>
<accession>A0ABS2XQA8</accession>
<evidence type="ECO:0000256" key="10">
    <source>
        <dbReference type="ARBA" id="ARBA00023235"/>
    </source>
</evidence>